<proteinExistence type="predicted"/>
<feature type="coiled-coil region" evidence="1">
    <location>
        <begin position="395"/>
        <end position="429"/>
    </location>
</feature>
<accession>A0A3G5AHY1</accession>
<organism evidence="2">
    <name type="scientific">Sylvanvirus sp</name>
    <dbReference type="NCBI Taxonomy" id="2487774"/>
    <lineage>
        <taxon>Viruses</taxon>
    </lineage>
</organism>
<protein>
    <submittedName>
        <fullName evidence="2">Uncharacterized protein</fullName>
    </submittedName>
</protein>
<gene>
    <name evidence="2" type="ORF">Sylvanvirus10_22</name>
</gene>
<reference evidence="2" key="1">
    <citation type="submission" date="2018-10" db="EMBL/GenBank/DDBJ databases">
        <title>Hidden diversity of soil giant viruses.</title>
        <authorList>
            <person name="Schulz F."/>
            <person name="Alteio L."/>
            <person name="Goudeau D."/>
            <person name="Ryan E.M."/>
            <person name="Malmstrom R.R."/>
            <person name="Blanchard J."/>
            <person name="Woyke T."/>
        </authorList>
    </citation>
    <scope>NUCLEOTIDE SEQUENCE</scope>
    <source>
        <strain evidence="2">SYV1</strain>
    </source>
</reference>
<evidence type="ECO:0000256" key="1">
    <source>
        <dbReference type="SAM" id="Coils"/>
    </source>
</evidence>
<evidence type="ECO:0000313" key="2">
    <source>
        <dbReference type="EMBL" id="AYV86825.1"/>
    </source>
</evidence>
<dbReference type="EMBL" id="MK072516">
    <property type="protein sequence ID" value="AYV86825.1"/>
    <property type="molecule type" value="Genomic_DNA"/>
</dbReference>
<name>A0A3G5AHY1_9VIRU</name>
<sequence length="450" mass="51761">MSLDIQTSNLHDNVDSFLRRYISSESSNKKAYQLVKEVWALPSNHISYFNPDFCHNFALLLIILLPYGDRIKIVASLQFISKSTDALVQSSSTYSVKNKNNNKKKNQYLCVQFCCLAIAMMLEHGFLMPFSTEHYLEISTLFMKASSAEKTDKQLGINSLNLRSPLHPLLVFVDALLSLCAYTKALPPGRKASLLEDSKTKLDRVSELIQQKSSHTSMKYPHLLIPLIDYIKDIHDSFYEFSEQRLSVTNLKRKRVSLCLTPTIIPDKSNEIKIRLRNISMSSEKSSNNMANIEKEEHNGHNNNETLDKCEKMLLLCTAMGLNDTCESKLTHSTIPISSNSSESSNCSYSPEFSDYSNFSSCNTEYLKQRMDGVREHTKQWFNQLETYLSKIPDTNEVENLKNVHEKETQQLQEQIDMYKDKIQKDRCKHEEELSELKALVYKDKARARK</sequence>
<keyword evidence="1" id="KW-0175">Coiled coil</keyword>